<keyword evidence="8" id="KW-0129">CBS domain</keyword>
<evidence type="ECO:0000256" key="2">
    <source>
        <dbReference type="ARBA" id="ARBA00009749"/>
    </source>
</evidence>
<keyword evidence="5 9" id="KW-0460">Magnesium</keyword>
<feature type="domain" description="CBS" evidence="10">
    <location>
        <begin position="19"/>
        <end position="75"/>
    </location>
</feature>
<dbReference type="GO" id="GO:0015095">
    <property type="term" value="F:magnesium ion transmembrane transporter activity"/>
    <property type="evidence" value="ECO:0007669"/>
    <property type="project" value="UniProtKB-UniRule"/>
</dbReference>
<dbReference type="InterPro" id="IPR006667">
    <property type="entry name" value="SLC41_membr_dom"/>
</dbReference>
<evidence type="ECO:0000256" key="6">
    <source>
        <dbReference type="ARBA" id="ARBA00022989"/>
    </source>
</evidence>
<name>A0A0G1VHA8_9BACT</name>
<keyword evidence="6 9" id="KW-1133">Transmembrane helix</keyword>
<dbReference type="InterPro" id="IPR046342">
    <property type="entry name" value="CBS_dom_sf"/>
</dbReference>
<feature type="transmembrane region" description="Helical" evidence="9">
    <location>
        <begin position="203"/>
        <end position="229"/>
    </location>
</feature>
<organism evidence="11 12">
    <name type="scientific">Candidatus Kaiserbacteria bacterium GW2011_GWC2_49_12</name>
    <dbReference type="NCBI Taxonomy" id="1618675"/>
    <lineage>
        <taxon>Bacteria</taxon>
        <taxon>Candidatus Kaiseribacteriota</taxon>
    </lineage>
</organism>
<comment type="similarity">
    <text evidence="2 9">Belongs to the SLC41A transporter family.</text>
</comment>
<evidence type="ECO:0000259" key="10">
    <source>
        <dbReference type="PROSITE" id="PS51371"/>
    </source>
</evidence>
<evidence type="ECO:0000256" key="5">
    <source>
        <dbReference type="ARBA" id="ARBA00022842"/>
    </source>
</evidence>
<evidence type="ECO:0000256" key="9">
    <source>
        <dbReference type="RuleBase" id="RU362011"/>
    </source>
</evidence>
<protein>
    <recommendedName>
        <fullName evidence="9">Magnesium transporter MgtE</fullName>
    </recommendedName>
</protein>
<gene>
    <name evidence="11" type="ORF">UY39_C0049G0008</name>
</gene>
<accession>A0A0G1VHA8</accession>
<keyword evidence="9" id="KW-0479">Metal-binding</keyword>
<comment type="subunit">
    <text evidence="9">Homodimer.</text>
</comment>
<dbReference type="GO" id="GO:0005886">
    <property type="term" value="C:plasma membrane"/>
    <property type="evidence" value="ECO:0007669"/>
    <property type="project" value="UniProtKB-SubCell"/>
</dbReference>
<keyword evidence="9" id="KW-1003">Cell membrane</keyword>
<feature type="non-terminal residue" evidence="11">
    <location>
        <position position="1"/>
    </location>
</feature>
<dbReference type="InterPro" id="IPR006669">
    <property type="entry name" value="MgtE_transporter"/>
</dbReference>
<dbReference type="Proteomes" id="UP000034589">
    <property type="component" value="Unassembled WGS sequence"/>
</dbReference>
<dbReference type="InterPro" id="IPR000644">
    <property type="entry name" value="CBS_dom"/>
</dbReference>
<evidence type="ECO:0000256" key="8">
    <source>
        <dbReference type="PROSITE-ProRule" id="PRU00703"/>
    </source>
</evidence>
<evidence type="ECO:0000313" key="11">
    <source>
        <dbReference type="EMBL" id="KKW05816.1"/>
    </source>
</evidence>
<feature type="transmembrane region" description="Helical" evidence="9">
    <location>
        <begin position="177"/>
        <end position="197"/>
    </location>
</feature>
<comment type="subcellular location">
    <subcellularLocation>
        <location evidence="9">Cell membrane</location>
        <topology evidence="9">Multi-pass membrane protein</topology>
    </subcellularLocation>
    <subcellularLocation>
        <location evidence="1">Membrane</location>
        <topology evidence="1">Multi-pass membrane protein</topology>
    </subcellularLocation>
</comment>
<dbReference type="PATRIC" id="fig|1618675.3.peg.589"/>
<dbReference type="Pfam" id="PF00571">
    <property type="entry name" value="CBS"/>
    <property type="match status" value="1"/>
</dbReference>
<keyword evidence="7 9" id="KW-0472">Membrane</keyword>
<dbReference type="PANTHER" id="PTHR41394">
    <property type="entry name" value="MAGNESIUM TRANSPORTER MGTE"/>
    <property type="match status" value="1"/>
</dbReference>
<dbReference type="EMBL" id="LCPV01000049">
    <property type="protein sequence ID" value="KKW05816.1"/>
    <property type="molecule type" value="Genomic_DNA"/>
</dbReference>
<comment type="caution">
    <text evidence="11">The sequence shown here is derived from an EMBL/GenBank/DDBJ whole genome shotgun (WGS) entry which is preliminary data.</text>
</comment>
<evidence type="ECO:0000256" key="4">
    <source>
        <dbReference type="ARBA" id="ARBA00022692"/>
    </source>
</evidence>
<dbReference type="NCBIfam" id="TIGR00400">
    <property type="entry name" value="mgtE"/>
    <property type="match status" value="1"/>
</dbReference>
<evidence type="ECO:0000256" key="7">
    <source>
        <dbReference type="ARBA" id="ARBA00023136"/>
    </source>
</evidence>
<evidence type="ECO:0000313" key="12">
    <source>
        <dbReference type="Proteomes" id="UP000034589"/>
    </source>
</evidence>
<dbReference type="InterPro" id="IPR036739">
    <property type="entry name" value="SLC41_membr_dom_sf"/>
</dbReference>
<dbReference type="Pfam" id="PF01769">
    <property type="entry name" value="MgtE"/>
    <property type="match status" value="1"/>
</dbReference>
<proteinExistence type="inferred from homology"/>
<comment type="function">
    <text evidence="9">Acts as a magnesium transporter.</text>
</comment>
<dbReference type="PANTHER" id="PTHR41394:SF8">
    <property type="entry name" value="MAGNESIUM TRANSPORTER MGTE"/>
    <property type="match status" value="1"/>
</dbReference>
<evidence type="ECO:0000256" key="1">
    <source>
        <dbReference type="ARBA" id="ARBA00004141"/>
    </source>
</evidence>
<reference evidence="11 12" key="1">
    <citation type="journal article" date="2015" name="Nature">
        <title>rRNA introns, odd ribosomes, and small enigmatic genomes across a large radiation of phyla.</title>
        <authorList>
            <person name="Brown C.T."/>
            <person name="Hug L.A."/>
            <person name="Thomas B.C."/>
            <person name="Sharon I."/>
            <person name="Castelle C.J."/>
            <person name="Singh A."/>
            <person name="Wilkins M.J."/>
            <person name="Williams K.H."/>
            <person name="Banfield J.F."/>
        </authorList>
    </citation>
    <scope>NUCLEOTIDE SEQUENCE [LARGE SCALE GENOMIC DNA]</scope>
</reference>
<feature type="transmembrane region" description="Helical" evidence="9">
    <location>
        <begin position="130"/>
        <end position="156"/>
    </location>
</feature>
<dbReference type="PROSITE" id="PS51371">
    <property type="entry name" value="CBS"/>
    <property type="match status" value="1"/>
</dbReference>
<dbReference type="Gene3D" id="3.10.580.10">
    <property type="entry name" value="CBS-domain"/>
    <property type="match status" value="1"/>
</dbReference>
<dbReference type="AlphaFoldDB" id="A0A0G1VHA8"/>
<evidence type="ECO:0000256" key="3">
    <source>
        <dbReference type="ARBA" id="ARBA00022448"/>
    </source>
</evidence>
<keyword evidence="4 9" id="KW-0812">Transmembrane</keyword>
<dbReference type="SUPFAM" id="SSF161093">
    <property type="entry name" value="MgtE membrane domain-like"/>
    <property type="match status" value="1"/>
</dbReference>
<dbReference type="GO" id="GO:0046872">
    <property type="term" value="F:metal ion binding"/>
    <property type="evidence" value="ECO:0007669"/>
    <property type="project" value="UniProtKB-KW"/>
</dbReference>
<keyword evidence="3 9" id="KW-0813">Transport</keyword>
<sequence>LSLRQLIFEEPTTVVETFMLKSVVKALATDDREKTAGLMSKYNLAVLPVTDKDNVLVGIVTVDDVMDVVEEETTEDFYKSAAVETLKMNLSDASVGILYKSRIGWLVVLIFINIIAGAIIAYYEDTITEAIVLISFLPLLIASAGNAGSQAATLAIRALAVGDIRARDWFQITAKELAVATSLGITMGFVVWWLGIWRAGPQVAIVVTLTMMIVVMIGSIIGISLPFLLRKLKMDPAVASAPLVATVSDVFGVLVYFALASAFLGF</sequence>
<dbReference type="Gene3D" id="1.10.357.20">
    <property type="entry name" value="SLC41 divalent cation transporters, integral membrane domain"/>
    <property type="match status" value="1"/>
</dbReference>
<feature type="transmembrane region" description="Helical" evidence="9">
    <location>
        <begin position="241"/>
        <end position="264"/>
    </location>
</feature>
<dbReference type="SUPFAM" id="SSF54631">
    <property type="entry name" value="CBS-domain pair"/>
    <property type="match status" value="1"/>
</dbReference>
<dbReference type="SMART" id="SM00116">
    <property type="entry name" value="CBS"/>
    <property type="match status" value="1"/>
</dbReference>
<feature type="transmembrane region" description="Helical" evidence="9">
    <location>
        <begin position="103"/>
        <end position="124"/>
    </location>
</feature>